<name>A0AAD7HQA6_9AGAR</name>
<sequence length="334" mass="37868">MIFDQDGFKQATIIARVQRTTQLCHTGFDYVATKPQNGNAERKEIIHTHSIQTNNVCYPSHQREKLRACMANPPLPFNSMEWIAYRLTPDQANLLSRSTLLVPETTTLDSSSTYIFVNPDRHGLDLDYIAYSRIIRVGDPSTYAGLEFRRTTCFQFLPQYPRSLEDFRFSSPLNILAPVNTFIIPPIERSEALSSVSFSPEPPHNGLPFAWTRRGSYRTALYTASVTLEEGVIDMRAHRTDIFCSVYYAEAGVYQVVHIYSCSGRPAVTENTLIFAPSAWAHGARVLANRGGHDNITRLICKLVRGETIELRIDSEFINIQDGWAVQREDAERL</sequence>
<protein>
    <submittedName>
        <fullName evidence="1">Uncharacterized protein</fullName>
    </submittedName>
</protein>
<dbReference type="AlphaFoldDB" id="A0AAD7HQA6"/>
<evidence type="ECO:0000313" key="1">
    <source>
        <dbReference type="EMBL" id="KAJ7725037.1"/>
    </source>
</evidence>
<reference evidence="1" key="1">
    <citation type="submission" date="2023-03" db="EMBL/GenBank/DDBJ databases">
        <title>Massive genome expansion in bonnet fungi (Mycena s.s.) driven by repeated elements and novel gene families across ecological guilds.</title>
        <authorList>
            <consortium name="Lawrence Berkeley National Laboratory"/>
            <person name="Harder C.B."/>
            <person name="Miyauchi S."/>
            <person name="Viragh M."/>
            <person name="Kuo A."/>
            <person name="Thoen E."/>
            <person name="Andreopoulos B."/>
            <person name="Lu D."/>
            <person name="Skrede I."/>
            <person name="Drula E."/>
            <person name="Henrissat B."/>
            <person name="Morin E."/>
            <person name="Kohler A."/>
            <person name="Barry K."/>
            <person name="LaButti K."/>
            <person name="Morin E."/>
            <person name="Salamov A."/>
            <person name="Lipzen A."/>
            <person name="Mereny Z."/>
            <person name="Hegedus B."/>
            <person name="Baldrian P."/>
            <person name="Stursova M."/>
            <person name="Weitz H."/>
            <person name="Taylor A."/>
            <person name="Grigoriev I.V."/>
            <person name="Nagy L.G."/>
            <person name="Martin F."/>
            <person name="Kauserud H."/>
        </authorList>
    </citation>
    <scope>NUCLEOTIDE SEQUENCE</scope>
    <source>
        <strain evidence="1">CBHHK182m</strain>
    </source>
</reference>
<dbReference type="Proteomes" id="UP001215598">
    <property type="component" value="Unassembled WGS sequence"/>
</dbReference>
<gene>
    <name evidence="1" type="ORF">B0H16DRAFT_1472018</name>
</gene>
<accession>A0AAD7HQA6</accession>
<comment type="caution">
    <text evidence="1">The sequence shown here is derived from an EMBL/GenBank/DDBJ whole genome shotgun (WGS) entry which is preliminary data.</text>
</comment>
<dbReference type="EMBL" id="JARKIB010000197">
    <property type="protein sequence ID" value="KAJ7725037.1"/>
    <property type="molecule type" value="Genomic_DNA"/>
</dbReference>
<proteinExistence type="predicted"/>
<organism evidence="1 2">
    <name type="scientific">Mycena metata</name>
    <dbReference type="NCBI Taxonomy" id="1033252"/>
    <lineage>
        <taxon>Eukaryota</taxon>
        <taxon>Fungi</taxon>
        <taxon>Dikarya</taxon>
        <taxon>Basidiomycota</taxon>
        <taxon>Agaricomycotina</taxon>
        <taxon>Agaricomycetes</taxon>
        <taxon>Agaricomycetidae</taxon>
        <taxon>Agaricales</taxon>
        <taxon>Marasmiineae</taxon>
        <taxon>Mycenaceae</taxon>
        <taxon>Mycena</taxon>
    </lineage>
</organism>
<keyword evidence="2" id="KW-1185">Reference proteome</keyword>
<evidence type="ECO:0000313" key="2">
    <source>
        <dbReference type="Proteomes" id="UP001215598"/>
    </source>
</evidence>